<dbReference type="Gene3D" id="3.30.230.70">
    <property type="entry name" value="GHMP Kinase, N-terminal domain"/>
    <property type="match status" value="1"/>
</dbReference>
<dbReference type="AlphaFoldDB" id="A0A9P6ZZG0"/>
<dbReference type="GO" id="GO:0071035">
    <property type="term" value="P:nuclear polyadenylation-dependent rRNA catabolic process"/>
    <property type="evidence" value="ECO:0007669"/>
    <property type="project" value="TreeGrafter"/>
</dbReference>
<evidence type="ECO:0000259" key="7">
    <source>
        <dbReference type="Pfam" id="PF01138"/>
    </source>
</evidence>
<evidence type="ECO:0000313" key="10">
    <source>
        <dbReference type="Proteomes" id="UP000714275"/>
    </source>
</evidence>
<dbReference type="PANTHER" id="PTHR11097">
    <property type="entry name" value="EXOSOME COMPLEX EXONUCLEASE RIBOSOMAL RNA PROCESSING PROTEIN"/>
    <property type="match status" value="1"/>
</dbReference>
<dbReference type="GO" id="GO:0000177">
    <property type="term" value="C:cytoplasmic exosome (RNase complex)"/>
    <property type="evidence" value="ECO:0007669"/>
    <property type="project" value="TreeGrafter"/>
</dbReference>
<feature type="domain" description="Exoribonuclease phosphorolytic" evidence="8">
    <location>
        <begin position="206"/>
        <end position="271"/>
    </location>
</feature>
<dbReference type="GO" id="GO:0071028">
    <property type="term" value="P:nuclear mRNA surveillance"/>
    <property type="evidence" value="ECO:0007669"/>
    <property type="project" value="TreeGrafter"/>
</dbReference>
<feature type="domain" description="Exoribonuclease phosphorolytic" evidence="7">
    <location>
        <begin position="42"/>
        <end position="163"/>
    </location>
</feature>
<dbReference type="InterPro" id="IPR001247">
    <property type="entry name" value="ExoRNase_PH_dom1"/>
</dbReference>
<dbReference type="GO" id="GO:0035925">
    <property type="term" value="F:mRNA 3'-UTR AU-rich region binding"/>
    <property type="evidence" value="ECO:0007669"/>
    <property type="project" value="TreeGrafter"/>
</dbReference>
<dbReference type="EMBL" id="JABBWD010000015">
    <property type="protein sequence ID" value="KAG1778676.1"/>
    <property type="molecule type" value="Genomic_DNA"/>
</dbReference>
<dbReference type="GO" id="GO:0000467">
    <property type="term" value="P:exonucleolytic trimming to generate mature 3'-end of 5.8S rRNA from tricistronic rRNA transcript (SSU-rRNA, 5.8S rRNA, LSU-rRNA)"/>
    <property type="evidence" value="ECO:0007669"/>
    <property type="project" value="TreeGrafter"/>
</dbReference>
<dbReference type="GO" id="GO:0034473">
    <property type="term" value="P:U1 snRNA 3'-end processing"/>
    <property type="evidence" value="ECO:0007669"/>
    <property type="project" value="TreeGrafter"/>
</dbReference>
<comment type="caution">
    <text evidence="9">The sequence shown here is derived from an EMBL/GenBank/DDBJ whole genome shotgun (WGS) entry which is preliminary data.</text>
</comment>
<dbReference type="InterPro" id="IPR015847">
    <property type="entry name" value="ExoRNase_PH_dom2"/>
</dbReference>
<dbReference type="CDD" id="cd11368">
    <property type="entry name" value="RNase_PH_RRP45"/>
    <property type="match status" value="1"/>
</dbReference>
<keyword evidence="6" id="KW-0539">Nucleus</keyword>
<evidence type="ECO:0000256" key="2">
    <source>
        <dbReference type="ARBA" id="ARBA00004496"/>
    </source>
</evidence>
<proteinExistence type="inferred from homology"/>
<organism evidence="9 10">
    <name type="scientific">Suillus placidus</name>
    <dbReference type="NCBI Taxonomy" id="48579"/>
    <lineage>
        <taxon>Eukaryota</taxon>
        <taxon>Fungi</taxon>
        <taxon>Dikarya</taxon>
        <taxon>Basidiomycota</taxon>
        <taxon>Agaricomycotina</taxon>
        <taxon>Agaricomycetes</taxon>
        <taxon>Agaricomycetidae</taxon>
        <taxon>Boletales</taxon>
        <taxon>Suillineae</taxon>
        <taxon>Suillaceae</taxon>
        <taxon>Suillus</taxon>
    </lineage>
</organism>
<dbReference type="Pfam" id="PF01138">
    <property type="entry name" value="RNase_PH"/>
    <property type="match status" value="1"/>
</dbReference>
<keyword evidence="10" id="KW-1185">Reference proteome</keyword>
<dbReference type="Proteomes" id="UP000714275">
    <property type="component" value="Unassembled WGS sequence"/>
</dbReference>
<evidence type="ECO:0000256" key="1">
    <source>
        <dbReference type="ARBA" id="ARBA00004123"/>
    </source>
</evidence>
<dbReference type="InterPro" id="IPR027408">
    <property type="entry name" value="PNPase/RNase_PH_dom_sf"/>
</dbReference>
<dbReference type="PANTHER" id="PTHR11097:SF14">
    <property type="entry name" value="EXOSOME COMPLEX COMPONENT RRP45"/>
    <property type="match status" value="1"/>
</dbReference>
<evidence type="ECO:0000256" key="4">
    <source>
        <dbReference type="ARBA" id="ARBA00022490"/>
    </source>
</evidence>
<dbReference type="InterPro" id="IPR020568">
    <property type="entry name" value="Ribosomal_Su5_D2-typ_SF"/>
</dbReference>
<evidence type="ECO:0000256" key="5">
    <source>
        <dbReference type="ARBA" id="ARBA00022884"/>
    </source>
</evidence>
<dbReference type="GO" id="GO:0034476">
    <property type="term" value="P:U5 snRNA 3'-end processing"/>
    <property type="evidence" value="ECO:0007669"/>
    <property type="project" value="TreeGrafter"/>
</dbReference>
<reference evidence="9" key="1">
    <citation type="journal article" date="2020" name="New Phytol.">
        <title>Comparative genomics reveals dynamic genome evolution in host specialist ectomycorrhizal fungi.</title>
        <authorList>
            <person name="Lofgren L.A."/>
            <person name="Nguyen N.H."/>
            <person name="Vilgalys R."/>
            <person name="Ruytinx J."/>
            <person name="Liao H.L."/>
            <person name="Branco S."/>
            <person name="Kuo A."/>
            <person name="LaButti K."/>
            <person name="Lipzen A."/>
            <person name="Andreopoulos W."/>
            <person name="Pangilinan J."/>
            <person name="Riley R."/>
            <person name="Hundley H."/>
            <person name="Na H."/>
            <person name="Barry K."/>
            <person name="Grigoriev I.V."/>
            <person name="Stajich J.E."/>
            <person name="Kennedy P.G."/>
        </authorList>
    </citation>
    <scope>NUCLEOTIDE SEQUENCE</scope>
    <source>
        <strain evidence="9">DOB743</strain>
    </source>
</reference>
<accession>A0A9P6ZZG0</accession>
<dbReference type="GO" id="GO:0000176">
    <property type="term" value="C:nuclear exosome (RNase complex)"/>
    <property type="evidence" value="ECO:0007669"/>
    <property type="project" value="UniProtKB-ARBA"/>
</dbReference>
<sequence length="298" mass="33444">MRPPSPSIPEKKFLYDALKQSLRLDGRDMLDLRTPTFTFGPELGWVECAMGKTRVIAQLDAKMVKPLPERPFEGIITIHSEISPMASPDYEPGRPSEEEVTLTRMLDKVLRRSDAIDKESLCILAGQRVWQLRLTVHVLADAGNILDCSCLAGIVAFKHFRKPDVEVIGDEVTVVRIEMILLPKLTFFEQHSPSERAPISLAIHHTPFCVTFAFFPDVLTRPVVDPSLLEQRLSAGLVSIAMNAQREICVLHKAGGVPTAPEEVLRLINIASILVKDLDKRVEARLLEDWEGRKVEVR</sequence>
<dbReference type="InterPro" id="IPR033100">
    <property type="entry name" value="Rrp45"/>
</dbReference>
<comment type="similarity">
    <text evidence="3">Belongs to the RNase PH family.</text>
</comment>
<keyword evidence="9" id="KW-0687">Ribonucleoprotein</keyword>
<dbReference type="GO" id="GO:0016075">
    <property type="term" value="P:rRNA catabolic process"/>
    <property type="evidence" value="ECO:0007669"/>
    <property type="project" value="TreeGrafter"/>
</dbReference>
<evidence type="ECO:0000256" key="6">
    <source>
        <dbReference type="ARBA" id="ARBA00023242"/>
    </source>
</evidence>
<gene>
    <name evidence="9" type="ORF">EV702DRAFT_1026559</name>
</gene>
<dbReference type="GO" id="GO:0071038">
    <property type="term" value="P:TRAMP-dependent tRNA surveillance pathway"/>
    <property type="evidence" value="ECO:0007669"/>
    <property type="project" value="TreeGrafter"/>
</dbReference>
<protein>
    <submittedName>
        <fullName evidence="9">Ribosomal protein S5 domain 2-type protein</fullName>
    </submittedName>
</protein>
<keyword evidence="4" id="KW-0963">Cytoplasm</keyword>
<comment type="subcellular location">
    <subcellularLocation>
        <location evidence="2">Cytoplasm</location>
    </subcellularLocation>
    <subcellularLocation>
        <location evidence="1">Nucleus</location>
    </subcellularLocation>
</comment>
<dbReference type="GO" id="GO:0005840">
    <property type="term" value="C:ribosome"/>
    <property type="evidence" value="ECO:0007669"/>
    <property type="project" value="UniProtKB-KW"/>
</dbReference>
<evidence type="ECO:0000256" key="3">
    <source>
        <dbReference type="ARBA" id="ARBA00006678"/>
    </source>
</evidence>
<evidence type="ECO:0000259" key="8">
    <source>
        <dbReference type="Pfam" id="PF03725"/>
    </source>
</evidence>
<keyword evidence="9" id="KW-0689">Ribosomal protein</keyword>
<dbReference type="InterPro" id="IPR050590">
    <property type="entry name" value="Exosome_comp_Rrp42_subfam"/>
</dbReference>
<keyword evidence="5" id="KW-0694">RNA-binding</keyword>
<dbReference type="SUPFAM" id="SSF54211">
    <property type="entry name" value="Ribosomal protein S5 domain 2-like"/>
    <property type="match status" value="1"/>
</dbReference>
<name>A0A9P6ZZG0_9AGAM</name>
<dbReference type="GO" id="GO:0034475">
    <property type="term" value="P:U4 snRNA 3'-end processing"/>
    <property type="evidence" value="ECO:0007669"/>
    <property type="project" value="TreeGrafter"/>
</dbReference>
<dbReference type="SUPFAM" id="SSF55666">
    <property type="entry name" value="Ribonuclease PH domain 2-like"/>
    <property type="match status" value="1"/>
</dbReference>
<dbReference type="InterPro" id="IPR036345">
    <property type="entry name" value="ExoRNase_PH_dom2_sf"/>
</dbReference>
<dbReference type="OrthoDB" id="10264038at2759"/>
<dbReference type="Pfam" id="PF03725">
    <property type="entry name" value="RNase_PH_C"/>
    <property type="match status" value="1"/>
</dbReference>
<evidence type="ECO:0000313" key="9">
    <source>
        <dbReference type="EMBL" id="KAG1778676.1"/>
    </source>
</evidence>